<proteinExistence type="inferred from homology"/>
<dbReference type="Pfam" id="PF21192">
    <property type="entry name" value="OB_NMD3"/>
    <property type="match status" value="1"/>
</dbReference>
<dbReference type="GO" id="GO:0005737">
    <property type="term" value="C:cytoplasm"/>
    <property type="evidence" value="ECO:0007669"/>
    <property type="project" value="UniProtKB-SubCell"/>
</dbReference>
<dbReference type="GO" id="GO:0000055">
    <property type="term" value="P:ribosomal large subunit export from nucleus"/>
    <property type="evidence" value="ECO:0007669"/>
    <property type="project" value="TreeGrafter"/>
</dbReference>
<evidence type="ECO:0000313" key="11">
    <source>
        <dbReference type="EMBL" id="CAG8541670.1"/>
    </source>
</evidence>
<organism evidence="11 12">
    <name type="scientific">Paraglomus brasilianum</name>
    <dbReference type="NCBI Taxonomy" id="144538"/>
    <lineage>
        <taxon>Eukaryota</taxon>
        <taxon>Fungi</taxon>
        <taxon>Fungi incertae sedis</taxon>
        <taxon>Mucoromycota</taxon>
        <taxon>Glomeromycotina</taxon>
        <taxon>Glomeromycetes</taxon>
        <taxon>Paraglomerales</taxon>
        <taxon>Paraglomeraceae</taxon>
        <taxon>Paraglomus</taxon>
    </lineage>
</organism>
<comment type="function">
    <text evidence="7">Acts as an adapter for the XPO1/CRM1-mediated export of the 60S ribosomal subunit.</text>
</comment>
<evidence type="ECO:0000259" key="10">
    <source>
        <dbReference type="Pfam" id="PF21193"/>
    </source>
</evidence>
<evidence type="ECO:0000256" key="4">
    <source>
        <dbReference type="ARBA" id="ARBA00022490"/>
    </source>
</evidence>
<evidence type="ECO:0000256" key="7">
    <source>
        <dbReference type="RuleBase" id="RU364108"/>
    </source>
</evidence>
<dbReference type="InterPro" id="IPR007064">
    <property type="entry name" value="Nmd3_N"/>
</dbReference>
<keyword evidence="12" id="KW-1185">Reference proteome</keyword>
<comment type="similarity">
    <text evidence="1 7">Belongs to the NMD3 family.</text>
</comment>
<evidence type="ECO:0000259" key="8">
    <source>
        <dbReference type="Pfam" id="PF04981"/>
    </source>
</evidence>
<dbReference type="GO" id="GO:0005634">
    <property type="term" value="C:nucleus"/>
    <property type="evidence" value="ECO:0007669"/>
    <property type="project" value="UniProtKB-SubCell"/>
</dbReference>
<sequence length="473" mass="54498">MCINCIRNEYDITEGIPKQSVLHFCRKCERYLQPPNLWISAQLESRELLSLCLKRLKGLNKVRLIDAVFIWTEPHSQRIKVKLTIQKEIHASTILQQAFEVEYIVSNQQCGDCTKVMAQNTWQSIVQVRQKVNHKKTFFYLEQLILKHSMHKDTINIKELKDGLDFFYSQRAHAIKMVEFLTSVIPVRMKTSEQLISTDIHSNTSNYKFTYSVEIIPICKDDLICLPSKTAKSLGNISPLVFCYRVANSINVMDANTLTTADVPTAVYWRTPFSSLASSKDLIQYYVLDVEPIRTKGKYVLADIQVARLSDFGRNDTVFFARSHLGAILKAGDTVLGYDIASSNFNDFAFDSLERSSLPDVILIKKAYPNRRRKNKPRNWKLNKLDKEAGDGGIRRGDVDKDNVDYEMFLRDLEEDPELRQSVNLYKNKKLKTEMEIDGAEADEEEEADFPEVRLDELMEDLTIQDDDVAESY</sequence>
<keyword evidence="3 7" id="KW-0813">Transport</keyword>
<evidence type="ECO:0000313" key="12">
    <source>
        <dbReference type="Proteomes" id="UP000789739"/>
    </source>
</evidence>
<name>A0A9N9AQV6_9GLOM</name>
<keyword evidence="5 7" id="KW-0653">Protein transport</keyword>
<feature type="domain" description="Nmd3 N-terminal" evidence="8">
    <location>
        <begin position="1"/>
        <end position="215"/>
    </location>
</feature>
<dbReference type="PANTHER" id="PTHR12746">
    <property type="entry name" value="NONSENSE-MEDIATED MRNA DECAY PROTEIN 3"/>
    <property type="match status" value="1"/>
</dbReference>
<dbReference type="EMBL" id="CAJVPI010000491">
    <property type="protein sequence ID" value="CAG8541670.1"/>
    <property type="molecule type" value="Genomic_DNA"/>
</dbReference>
<dbReference type="GO" id="GO:0015031">
    <property type="term" value="P:protein transport"/>
    <property type="evidence" value="ECO:0007669"/>
    <property type="project" value="UniProtKB-KW"/>
</dbReference>
<dbReference type="InterPro" id="IPR039768">
    <property type="entry name" value="Nmd3"/>
</dbReference>
<dbReference type="Pfam" id="PF04981">
    <property type="entry name" value="NMD3"/>
    <property type="match status" value="1"/>
</dbReference>
<keyword evidence="6 7" id="KW-0539">Nucleus</keyword>
<dbReference type="AlphaFoldDB" id="A0A9N9AQV6"/>
<feature type="domain" description="60S ribosomal export protein NMD3 SH3" evidence="10">
    <location>
        <begin position="218"/>
        <end position="264"/>
    </location>
</feature>
<feature type="domain" description="60S ribosomal export protein NMD3 OB-fold" evidence="9">
    <location>
        <begin position="282"/>
        <end position="366"/>
    </location>
</feature>
<dbReference type="Proteomes" id="UP000789739">
    <property type="component" value="Unassembled WGS sequence"/>
</dbReference>
<dbReference type="InterPro" id="IPR048899">
    <property type="entry name" value="NMD_SH3"/>
</dbReference>
<accession>A0A9N9AQV6</accession>
<evidence type="ECO:0000259" key="9">
    <source>
        <dbReference type="Pfam" id="PF21192"/>
    </source>
</evidence>
<dbReference type="PANTHER" id="PTHR12746:SF2">
    <property type="entry name" value="60S RIBOSOMAL EXPORT PROTEIN NMD3"/>
    <property type="match status" value="1"/>
</dbReference>
<dbReference type="Pfam" id="PF21193">
    <property type="entry name" value="NMD_SH3"/>
    <property type="match status" value="1"/>
</dbReference>
<keyword evidence="4 7" id="KW-0963">Cytoplasm</keyword>
<evidence type="ECO:0000256" key="2">
    <source>
        <dbReference type="ARBA" id="ARBA00017035"/>
    </source>
</evidence>
<gene>
    <name evidence="11" type="ORF">PBRASI_LOCUS4620</name>
</gene>
<evidence type="ECO:0000256" key="6">
    <source>
        <dbReference type="ARBA" id="ARBA00023242"/>
    </source>
</evidence>
<evidence type="ECO:0000256" key="1">
    <source>
        <dbReference type="ARBA" id="ARBA00009794"/>
    </source>
</evidence>
<reference evidence="11" key="1">
    <citation type="submission" date="2021-06" db="EMBL/GenBank/DDBJ databases">
        <authorList>
            <person name="Kallberg Y."/>
            <person name="Tangrot J."/>
            <person name="Rosling A."/>
        </authorList>
    </citation>
    <scope>NUCLEOTIDE SEQUENCE</scope>
    <source>
        <strain evidence="11">BR232B</strain>
    </source>
</reference>
<dbReference type="GO" id="GO:0043023">
    <property type="term" value="F:ribosomal large subunit binding"/>
    <property type="evidence" value="ECO:0007669"/>
    <property type="project" value="InterPro"/>
</dbReference>
<protein>
    <recommendedName>
        <fullName evidence="2 7">60S ribosomal export protein NMD3</fullName>
    </recommendedName>
</protein>
<comment type="caution">
    <text evidence="11">The sequence shown here is derived from an EMBL/GenBank/DDBJ whole genome shotgun (WGS) entry which is preliminary data.</text>
</comment>
<comment type="subcellular location">
    <subcellularLocation>
        <location evidence="7">Cytoplasm</location>
    </subcellularLocation>
    <subcellularLocation>
        <location evidence="7">Nucleus</location>
    </subcellularLocation>
</comment>
<dbReference type="InterPro" id="IPR048898">
    <property type="entry name" value="OB_NMD3"/>
</dbReference>
<evidence type="ECO:0000256" key="3">
    <source>
        <dbReference type="ARBA" id="ARBA00022448"/>
    </source>
</evidence>
<evidence type="ECO:0000256" key="5">
    <source>
        <dbReference type="ARBA" id="ARBA00022927"/>
    </source>
</evidence>
<dbReference type="OrthoDB" id="203821at2759"/>